<dbReference type="WBParaSite" id="ACRNAN_scaffold11608.g24658.t1">
    <property type="protein sequence ID" value="ACRNAN_scaffold11608.g24658.t1"/>
    <property type="gene ID" value="ACRNAN_scaffold11608.g24658"/>
</dbReference>
<dbReference type="Proteomes" id="UP000887540">
    <property type="component" value="Unplaced"/>
</dbReference>
<dbReference type="PANTHER" id="PTHR20948">
    <property type="entry name" value="TRANSMEMBRANE PROTEIN 164"/>
    <property type="match status" value="1"/>
</dbReference>
<dbReference type="InterPro" id="IPR026508">
    <property type="entry name" value="TMEM164"/>
</dbReference>
<organism evidence="1 2">
    <name type="scientific">Acrobeloides nanus</name>
    <dbReference type="NCBI Taxonomy" id="290746"/>
    <lineage>
        <taxon>Eukaryota</taxon>
        <taxon>Metazoa</taxon>
        <taxon>Ecdysozoa</taxon>
        <taxon>Nematoda</taxon>
        <taxon>Chromadorea</taxon>
        <taxon>Rhabditida</taxon>
        <taxon>Tylenchina</taxon>
        <taxon>Cephalobomorpha</taxon>
        <taxon>Cephaloboidea</taxon>
        <taxon>Cephalobidae</taxon>
        <taxon>Acrobeloides</taxon>
    </lineage>
</organism>
<dbReference type="PANTHER" id="PTHR20948:SF2">
    <property type="entry name" value="TRANSMEMBRANE PROTEIN 164"/>
    <property type="match status" value="1"/>
</dbReference>
<sequence length="138" mass="15141">MLTSMLYNLLIGGVDHSIPGNGGIDCVNYIPLWQRVVETVVIVPLSLYGIVWSLGRLEFPSEIPVSAAELKIPCVQKPNGATHDSKSNGVSSETSSTELETICLPECPQPPEGKSLRDYIFRAYLAVFIVELIYKMIS</sequence>
<protein>
    <submittedName>
        <fullName evidence="2">Uncharacterized protein</fullName>
    </submittedName>
</protein>
<reference evidence="2" key="1">
    <citation type="submission" date="2022-11" db="UniProtKB">
        <authorList>
            <consortium name="WormBaseParasite"/>
        </authorList>
    </citation>
    <scope>IDENTIFICATION</scope>
</reference>
<keyword evidence="1" id="KW-1185">Reference proteome</keyword>
<evidence type="ECO:0000313" key="1">
    <source>
        <dbReference type="Proteomes" id="UP000887540"/>
    </source>
</evidence>
<proteinExistence type="predicted"/>
<dbReference type="AlphaFoldDB" id="A0A914CLG0"/>
<name>A0A914CLG0_9BILA</name>
<evidence type="ECO:0000313" key="2">
    <source>
        <dbReference type="WBParaSite" id="ACRNAN_scaffold11608.g24658.t1"/>
    </source>
</evidence>
<accession>A0A914CLG0</accession>